<evidence type="ECO:0000313" key="11">
    <source>
        <dbReference type="Proteomes" id="UP000663464"/>
    </source>
</evidence>
<dbReference type="GO" id="GO:0044208">
    <property type="term" value="P:'de novo' AMP biosynthetic process"/>
    <property type="evidence" value="ECO:0007669"/>
    <property type="project" value="UniProtKB-UniPathway"/>
</dbReference>
<dbReference type="GO" id="GO:0070626">
    <property type="term" value="F:(S)-2-(5-amino-1-(5-phospho-D-ribosyl)imidazole-4-carboxamido) succinate lyase (fumarate-forming) activity"/>
    <property type="evidence" value="ECO:0007669"/>
    <property type="project" value="TreeGrafter"/>
</dbReference>
<reference evidence="8 10" key="2">
    <citation type="submission" date="2019-02" db="EMBL/GenBank/DDBJ databases">
        <title>Genome sequencing of Clostridium botulinum clinical isolates.</title>
        <authorList>
            <person name="Brunt J."/>
            <person name="Van Vliet A.H.M."/>
            <person name="Stringer S.C."/>
            <person name="Grant K.A."/>
            <person name="Carter A.C."/>
            <person name="Peck M.W."/>
        </authorList>
    </citation>
    <scope>NUCLEOTIDE SEQUENCE [LARGE SCALE GENOMIC DNA]</scope>
    <source>
        <strain evidence="8 10">H142660711</strain>
    </source>
</reference>
<dbReference type="InterPro" id="IPR000362">
    <property type="entry name" value="Fumarate_lyase_fam"/>
</dbReference>
<dbReference type="EMBL" id="CP069280">
    <property type="protein sequence ID" value="QRI52319.1"/>
    <property type="molecule type" value="Genomic_DNA"/>
</dbReference>
<dbReference type="Pfam" id="PF00206">
    <property type="entry name" value="Lyase_1"/>
    <property type="match status" value="1"/>
</dbReference>
<dbReference type="AlphaFoldDB" id="A0A0A2HFC4"/>
<dbReference type="UniPathway" id="UPA00074">
    <property type="reaction ID" value="UER00132"/>
</dbReference>
<dbReference type="PANTHER" id="PTHR43172">
    <property type="entry name" value="ADENYLOSUCCINATE LYASE"/>
    <property type="match status" value="1"/>
</dbReference>
<keyword evidence="6" id="KW-0175">Coiled coil</keyword>
<dbReference type="Gene3D" id="1.10.275.60">
    <property type="match status" value="1"/>
</dbReference>
<protein>
    <recommendedName>
        <fullName evidence="4 5">Adenylosuccinate lyase</fullName>
        <shortName evidence="5">ASL</shortName>
        <ecNumber evidence="4 5">4.3.2.2</ecNumber>
    </recommendedName>
    <alternativeName>
        <fullName evidence="5">Adenylosuccinase</fullName>
    </alternativeName>
</protein>
<feature type="domain" description="Adenylosuccinate lyase C-terminal" evidence="7">
    <location>
        <begin position="369"/>
        <end position="453"/>
    </location>
</feature>
<comment type="catalytic activity">
    <reaction evidence="5">
        <text>(2S)-2-[5-amino-1-(5-phospho-beta-D-ribosyl)imidazole-4-carboxamido]succinate = 5-amino-1-(5-phospho-beta-D-ribosyl)imidazole-4-carboxamide + fumarate</text>
        <dbReference type="Rhea" id="RHEA:23920"/>
        <dbReference type="ChEBI" id="CHEBI:29806"/>
        <dbReference type="ChEBI" id="CHEBI:58443"/>
        <dbReference type="ChEBI" id="CHEBI:58475"/>
        <dbReference type="EC" id="4.3.2.2"/>
    </reaction>
</comment>
<dbReference type="NCBIfam" id="TIGR00928">
    <property type="entry name" value="purB"/>
    <property type="match status" value="1"/>
</dbReference>
<keyword evidence="2 5" id="KW-0658">Purine biosynthesis</keyword>
<dbReference type="PROSITE" id="PS00163">
    <property type="entry name" value="FUMARATE_LYASES"/>
    <property type="match status" value="1"/>
</dbReference>
<reference evidence="9 11" key="1">
    <citation type="journal article" date="2014" name="J. Infect. Dis.">
        <title>Molecular characterization of a novel botulinum neurotoxin type H gene.</title>
        <authorList>
            <person name="Dover N."/>
            <person name="Barash J.R."/>
            <person name="Hill K.K."/>
            <person name="Xie G."/>
            <person name="Arnon S.S."/>
        </authorList>
    </citation>
    <scope>NUCLEOTIDE SEQUENCE [LARGE SCALE GENOMIC DNA]</scope>
    <source>
        <strain evidence="9 11">IBCA10-7060</strain>
    </source>
</reference>
<dbReference type="UniPathway" id="UPA00075">
    <property type="reaction ID" value="UER00336"/>
</dbReference>
<dbReference type="SUPFAM" id="SSF48557">
    <property type="entry name" value="L-aspartase-like"/>
    <property type="match status" value="1"/>
</dbReference>
<dbReference type="GO" id="GO:0006189">
    <property type="term" value="P:'de novo' IMP biosynthetic process"/>
    <property type="evidence" value="ECO:0007669"/>
    <property type="project" value="UniProtKB-UniPathway"/>
</dbReference>
<dbReference type="Proteomes" id="UP000663464">
    <property type="component" value="Chromosome"/>
</dbReference>
<dbReference type="RefSeq" id="WP_003362132.1">
    <property type="nucleotide sequence ID" value="NZ_AP025140.1"/>
</dbReference>
<dbReference type="SMART" id="SM00998">
    <property type="entry name" value="ADSL_C"/>
    <property type="match status" value="1"/>
</dbReference>
<dbReference type="InterPro" id="IPR019468">
    <property type="entry name" value="AdenyloSucc_lyase_C"/>
</dbReference>
<evidence type="ECO:0000256" key="1">
    <source>
        <dbReference type="ARBA" id="ARBA00022605"/>
    </source>
</evidence>
<evidence type="ECO:0000259" key="7">
    <source>
        <dbReference type="SMART" id="SM00998"/>
    </source>
</evidence>
<dbReference type="PANTHER" id="PTHR43172:SF1">
    <property type="entry name" value="ADENYLOSUCCINATE LYASE"/>
    <property type="match status" value="1"/>
</dbReference>
<accession>A0A0A2HFC4</accession>
<dbReference type="GO" id="GO:0008652">
    <property type="term" value="P:amino acid biosynthetic process"/>
    <property type="evidence" value="ECO:0007669"/>
    <property type="project" value="UniProtKB-KW"/>
</dbReference>
<dbReference type="EC" id="4.3.2.2" evidence="4 5"/>
<dbReference type="InterPro" id="IPR008948">
    <property type="entry name" value="L-Aspartase-like"/>
</dbReference>
<organism evidence="8 10">
    <name type="scientific">Clostridium botulinum</name>
    <dbReference type="NCBI Taxonomy" id="1491"/>
    <lineage>
        <taxon>Bacteria</taxon>
        <taxon>Bacillati</taxon>
        <taxon>Bacillota</taxon>
        <taxon>Clostridia</taxon>
        <taxon>Eubacteriales</taxon>
        <taxon>Clostridiaceae</taxon>
        <taxon>Clostridium</taxon>
    </lineage>
</organism>
<dbReference type="FunFam" id="1.10.275.60:FF:000001">
    <property type="entry name" value="Adenylosuccinate lyase"/>
    <property type="match status" value="1"/>
</dbReference>
<evidence type="ECO:0000256" key="6">
    <source>
        <dbReference type="SAM" id="Coils"/>
    </source>
</evidence>
<dbReference type="Pfam" id="PF10397">
    <property type="entry name" value="ADSL_C"/>
    <property type="match status" value="1"/>
</dbReference>
<dbReference type="CDD" id="cd03302">
    <property type="entry name" value="Adenylsuccinate_lyase_2"/>
    <property type="match status" value="1"/>
</dbReference>
<evidence type="ECO:0000256" key="3">
    <source>
        <dbReference type="ARBA" id="ARBA00023239"/>
    </source>
</evidence>
<keyword evidence="1" id="KW-0028">Amino-acid biosynthesis</keyword>
<comment type="pathway">
    <text evidence="5">Purine metabolism; AMP biosynthesis via de novo pathway; AMP from IMP: step 2/2.</text>
</comment>
<evidence type="ECO:0000313" key="10">
    <source>
        <dbReference type="Proteomes" id="UP000473887"/>
    </source>
</evidence>
<dbReference type="PRINTS" id="PR00149">
    <property type="entry name" value="FUMRATELYASE"/>
</dbReference>
<evidence type="ECO:0000313" key="9">
    <source>
        <dbReference type="EMBL" id="QRI52319.1"/>
    </source>
</evidence>
<dbReference type="Gene3D" id="1.20.200.10">
    <property type="entry name" value="Fumarase/aspartase (Central domain)"/>
    <property type="match status" value="1"/>
</dbReference>
<evidence type="ECO:0000256" key="4">
    <source>
        <dbReference type="NCBIfam" id="TIGR00928"/>
    </source>
</evidence>
<dbReference type="Proteomes" id="UP000473887">
    <property type="component" value="Unassembled WGS sequence"/>
</dbReference>
<dbReference type="GO" id="GO:0004018">
    <property type="term" value="F:N6-(1,2-dicarboxyethyl)AMP AMP-lyase (fumarate-forming) activity"/>
    <property type="evidence" value="ECO:0007669"/>
    <property type="project" value="UniProtKB-UniRule"/>
</dbReference>
<evidence type="ECO:0000256" key="2">
    <source>
        <dbReference type="ARBA" id="ARBA00022755"/>
    </source>
</evidence>
<dbReference type="GO" id="GO:0005829">
    <property type="term" value="C:cytosol"/>
    <property type="evidence" value="ECO:0007669"/>
    <property type="project" value="TreeGrafter"/>
</dbReference>
<dbReference type="Gene3D" id="1.10.40.30">
    <property type="entry name" value="Fumarase/aspartase (C-terminal domain)"/>
    <property type="match status" value="1"/>
</dbReference>
<comment type="similarity">
    <text evidence="5">Belongs to the lyase 1 family. Adenylosuccinate lyase subfamily.</text>
</comment>
<dbReference type="InterPro" id="IPR022761">
    <property type="entry name" value="Fumarate_lyase_N"/>
</dbReference>
<keyword evidence="3 5" id="KW-0456">Lyase</keyword>
<comment type="catalytic activity">
    <reaction evidence="5">
        <text>N(6)-(1,2-dicarboxyethyl)-AMP = fumarate + AMP</text>
        <dbReference type="Rhea" id="RHEA:16853"/>
        <dbReference type="ChEBI" id="CHEBI:29806"/>
        <dbReference type="ChEBI" id="CHEBI:57567"/>
        <dbReference type="ChEBI" id="CHEBI:456215"/>
        <dbReference type="EC" id="4.3.2.2"/>
    </reaction>
</comment>
<feature type="coiled-coil region" evidence="6">
    <location>
        <begin position="47"/>
        <end position="74"/>
    </location>
</feature>
<dbReference type="InterPro" id="IPR020557">
    <property type="entry name" value="Fumarate_lyase_CS"/>
</dbReference>
<comment type="pathway">
    <text evidence="5">Purine metabolism; IMP biosynthesis via de novo pathway; 5-amino-1-(5-phospho-D-ribosyl)imidazole-4-carboxamide from 5-amino-1-(5-phospho-D-ribosyl)imidazole-4-carboxylate: step 2/2.</text>
</comment>
<dbReference type="InterPro" id="IPR004769">
    <property type="entry name" value="Pur_lyase"/>
</dbReference>
<sequence>MRDIYNNPLNKRYSSKEMSYLFSEEMKFKTWRKLWVALAESEKELGLNITEEQINELKKYIDDINYEVAEEREKEVRHDVMSHVYAYGVQCPKAKGIIHLGATSCYVGDNTDLIIMKEAMILIKKKIINVINNLKKFALEYKHVPALGFTHFQPAQLTTVGKRATLWMQDLVLDLEQLEFVIDTLRFRGVKGTTGTQASFMELFDGDESKVKALDKKVAEKMGFPKEFMVTGQTYPRKVDSTILNTLSEIAQSAYKFSNDLRLLQSMKEMEEPFEKNQIGSSAMAYKRNPMRSERMGALARYVVVDALNPAITSSTQWFERTLDDSANKRISIAEAFLALDGVLKLYMNISENMVVYEKVIESHVKTELPFMATENIMMEAVKKGGDRQELHEIIRTHSMEAARRVKQEGLSNDLIERIIKDKSFGVTKEEILALIDPKKFTGRAEGQVVDFIEEVVNPILEQNKAMLGEKAEINV</sequence>
<evidence type="ECO:0000313" key="8">
    <source>
        <dbReference type="EMBL" id="NEZ91817.1"/>
    </source>
</evidence>
<proteinExistence type="inferred from homology"/>
<evidence type="ECO:0000256" key="5">
    <source>
        <dbReference type="RuleBase" id="RU361172"/>
    </source>
</evidence>
<dbReference type="EMBL" id="SGKC01000011">
    <property type="protein sequence ID" value="NEZ91817.1"/>
    <property type="molecule type" value="Genomic_DNA"/>
</dbReference>
<gene>
    <name evidence="8" type="ORF">EXM69_07615</name>
    <name evidence="9" type="ORF">JQS73_12890</name>
</gene>
<reference evidence="9" key="3">
    <citation type="submission" date="2021-02" db="EMBL/GenBank/DDBJ databases">
        <authorList>
            <person name="Dover N."/>
            <person name="Barash J.R."/>
            <person name="Bell J.M."/>
            <person name="Sylvester M.D."/>
            <person name="Arnon S."/>
        </authorList>
    </citation>
    <scope>NUCLEOTIDE SEQUENCE</scope>
    <source>
        <strain evidence="9">IBCA10-7060</strain>
    </source>
</reference>
<name>A0A0A2HFC4_CLOBO</name>